<reference evidence="1" key="1">
    <citation type="submission" date="2014-09" db="EMBL/GenBank/DDBJ databases">
        <authorList>
            <person name="Magalhaes I.L.F."/>
            <person name="Oliveira U."/>
            <person name="Santos F.R."/>
            <person name="Vidigal T.H.D.A."/>
            <person name="Brescovit A.D."/>
            <person name="Santos A.J."/>
        </authorList>
    </citation>
    <scope>NUCLEOTIDE SEQUENCE</scope>
    <source>
        <tissue evidence="1">Shoot tissue taken approximately 20 cm above the soil surface</tissue>
    </source>
</reference>
<name>A0A0A9CDJ6_ARUDO</name>
<dbReference type="AlphaFoldDB" id="A0A0A9CDJ6"/>
<dbReference type="EMBL" id="GBRH01224284">
    <property type="protein sequence ID" value="JAD73611.1"/>
    <property type="molecule type" value="Transcribed_RNA"/>
</dbReference>
<sequence>MIAHFCMSWPVRLLQLMQVTKSSIPINSVSWTRLPLYRPHQTADLQRR</sequence>
<reference evidence="1" key="2">
    <citation type="journal article" date="2015" name="Data Brief">
        <title>Shoot transcriptome of the giant reed, Arundo donax.</title>
        <authorList>
            <person name="Barrero R.A."/>
            <person name="Guerrero F.D."/>
            <person name="Moolhuijzen P."/>
            <person name="Goolsby J.A."/>
            <person name="Tidwell J."/>
            <person name="Bellgard S.E."/>
            <person name="Bellgard M.I."/>
        </authorList>
    </citation>
    <scope>NUCLEOTIDE SEQUENCE</scope>
    <source>
        <tissue evidence="1">Shoot tissue taken approximately 20 cm above the soil surface</tissue>
    </source>
</reference>
<proteinExistence type="predicted"/>
<accession>A0A0A9CDJ6</accession>
<protein>
    <submittedName>
        <fullName evidence="1">Uncharacterized protein</fullName>
    </submittedName>
</protein>
<evidence type="ECO:0000313" key="1">
    <source>
        <dbReference type="EMBL" id="JAD73611.1"/>
    </source>
</evidence>
<organism evidence="1">
    <name type="scientific">Arundo donax</name>
    <name type="common">Giant reed</name>
    <name type="synonym">Donax arundinaceus</name>
    <dbReference type="NCBI Taxonomy" id="35708"/>
    <lineage>
        <taxon>Eukaryota</taxon>
        <taxon>Viridiplantae</taxon>
        <taxon>Streptophyta</taxon>
        <taxon>Embryophyta</taxon>
        <taxon>Tracheophyta</taxon>
        <taxon>Spermatophyta</taxon>
        <taxon>Magnoliopsida</taxon>
        <taxon>Liliopsida</taxon>
        <taxon>Poales</taxon>
        <taxon>Poaceae</taxon>
        <taxon>PACMAD clade</taxon>
        <taxon>Arundinoideae</taxon>
        <taxon>Arundineae</taxon>
        <taxon>Arundo</taxon>
    </lineage>
</organism>